<organism evidence="3 4">
    <name type="scientific">Haloarcula pellucida</name>
    <dbReference type="NCBI Taxonomy" id="1427151"/>
    <lineage>
        <taxon>Archaea</taxon>
        <taxon>Methanobacteriati</taxon>
        <taxon>Methanobacteriota</taxon>
        <taxon>Stenosarchaea group</taxon>
        <taxon>Halobacteria</taxon>
        <taxon>Halobacteriales</taxon>
        <taxon>Haloarculaceae</taxon>
        <taxon>Haloarcula</taxon>
    </lineage>
</organism>
<feature type="transmembrane region" description="Helical" evidence="1">
    <location>
        <begin position="115"/>
        <end position="136"/>
    </location>
</feature>
<evidence type="ECO:0000256" key="1">
    <source>
        <dbReference type="SAM" id="Phobius"/>
    </source>
</evidence>
<reference evidence="3" key="2">
    <citation type="submission" date="2020-09" db="EMBL/GenBank/DDBJ databases">
        <authorList>
            <person name="Sun Q."/>
            <person name="Ohkuma M."/>
        </authorList>
    </citation>
    <scope>NUCLEOTIDE SEQUENCE</scope>
    <source>
        <strain evidence="3">JCM 17820</strain>
    </source>
</reference>
<dbReference type="EMBL" id="BMOU01000001">
    <property type="protein sequence ID" value="GGN88130.1"/>
    <property type="molecule type" value="Genomic_DNA"/>
</dbReference>
<dbReference type="AlphaFoldDB" id="A0A830GJC8"/>
<accession>A0A830GJC8</accession>
<keyword evidence="1" id="KW-1133">Transmembrane helix</keyword>
<sequence length="174" mass="19646">MEQNNTELSRDRVFDILSSPRRRYVLYFLRTEPNPIQLTDLAEHVAAWENDTTVEELSTQQRKRVYVSLYQTHLPKLADAGLVNYDDESGEVSIARKASEIDPYLGDHHEEPTWYLYYLGLAVLSTLLIVASALGLGIGQGVVAVVVVGAFVALTAIHAVYRWRQRPPPSEFSE</sequence>
<dbReference type="Pfam" id="PF24035">
    <property type="entry name" value="DUF7344"/>
    <property type="match status" value="1"/>
</dbReference>
<dbReference type="Gene3D" id="1.10.10.10">
    <property type="entry name" value="Winged helix-like DNA-binding domain superfamily/Winged helix DNA-binding domain"/>
    <property type="match status" value="1"/>
</dbReference>
<dbReference type="Proteomes" id="UP000605784">
    <property type="component" value="Unassembled WGS sequence"/>
</dbReference>
<feature type="transmembrane region" description="Helical" evidence="1">
    <location>
        <begin position="142"/>
        <end position="161"/>
    </location>
</feature>
<proteinExistence type="predicted"/>
<evidence type="ECO:0000313" key="4">
    <source>
        <dbReference type="Proteomes" id="UP000605784"/>
    </source>
</evidence>
<name>A0A830GJC8_9EURY</name>
<comment type="caution">
    <text evidence="3">The sequence shown here is derived from an EMBL/GenBank/DDBJ whole genome shotgun (WGS) entry which is preliminary data.</text>
</comment>
<gene>
    <name evidence="3" type="ORF">GCM10009030_07530</name>
</gene>
<dbReference type="InterPro" id="IPR036388">
    <property type="entry name" value="WH-like_DNA-bd_sf"/>
</dbReference>
<protein>
    <recommendedName>
        <fullName evidence="2">DUF7344 domain-containing protein</fullName>
    </recommendedName>
</protein>
<keyword evidence="1" id="KW-0812">Transmembrane</keyword>
<evidence type="ECO:0000313" key="3">
    <source>
        <dbReference type="EMBL" id="GGN88130.1"/>
    </source>
</evidence>
<dbReference type="RefSeq" id="WP_188994666.1">
    <property type="nucleotide sequence ID" value="NZ_BMOU01000001.1"/>
</dbReference>
<keyword evidence="4" id="KW-1185">Reference proteome</keyword>
<dbReference type="InterPro" id="IPR055768">
    <property type="entry name" value="DUF7344"/>
</dbReference>
<feature type="domain" description="DUF7344" evidence="2">
    <location>
        <begin position="14"/>
        <end position="93"/>
    </location>
</feature>
<reference evidence="3" key="1">
    <citation type="journal article" date="2014" name="Int. J. Syst. Evol. Microbiol.">
        <title>Complete genome sequence of Corynebacterium casei LMG S-19264T (=DSM 44701T), isolated from a smear-ripened cheese.</title>
        <authorList>
            <consortium name="US DOE Joint Genome Institute (JGI-PGF)"/>
            <person name="Walter F."/>
            <person name="Albersmeier A."/>
            <person name="Kalinowski J."/>
            <person name="Ruckert C."/>
        </authorList>
    </citation>
    <scope>NUCLEOTIDE SEQUENCE</scope>
    <source>
        <strain evidence="3">JCM 17820</strain>
    </source>
</reference>
<keyword evidence="1" id="KW-0472">Membrane</keyword>
<evidence type="ECO:0000259" key="2">
    <source>
        <dbReference type="Pfam" id="PF24035"/>
    </source>
</evidence>